<dbReference type="Proteomes" id="UP001482620">
    <property type="component" value="Unassembled WGS sequence"/>
</dbReference>
<evidence type="ECO:0000313" key="2">
    <source>
        <dbReference type="Proteomes" id="UP001482620"/>
    </source>
</evidence>
<proteinExistence type="predicted"/>
<reference evidence="1 2" key="1">
    <citation type="submission" date="2021-06" db="EMBL/GenBank/DDBJ databases">
        <authorList>
            <person name="Palmer J.M."/>
        </authorList>
    </citation>
    <scope>NUCLEOTIDE SEQUENCE [LARGE SCALE GENOMIC DNA]</scope>
    <source>
        <strain evidence="2">if_2019</strain>
        <tissue evidence="1">Muscle</tissue>
    </source>
</reference>
<sequence length="67" mass="7383">MATTTCTRFTDEYQLYEELGNCGSMFRVPVHCLSIFPSTVTSIPGPAEEKHPHSMILPPPCVTLGIE</sequence>
<name>A0ABV0V6D8_9TELE</name>
<dbReference type="EMBL" id="JAHRIQ010093812">
    <property type="protein sequence ID" value="MEQ2251692.1"/>
    <property type="molecule type" value="Genomic_DNA"/>
</dbReference>
<evidence type="ECO:0000313" key="1">
    <source>
        <dbReference type="EMBL" id="MEQ2251692.1"/>
    </source>
</evidence>
<organism evidence="1 2">
    <name type="scientific">Ilyodon furcidens</name>
    <name type="common">goldbreast splitfin</name>
    <dbReference type="NCBI Taxonomy" id="33524"/>
    <lineage>
        <taxon>Eukaryota</taxon>
        <taxon>Metazoa</taxon>
        <taxon>Chordata</taxon>
        <taxon>Craniata</taxon>
        <taxon>Vertebrata</taxon>
        <taxon>Euteleostomi</taxon>
        <taxon>Actinopterygii</taxon>
        <taxon>Neopterygii</taxon>
        <taxon>Teleostei</taxon>
        <taxon>Neoteleostei</taxon>
        <taxon>Acanthomorphata</taxon>
        <taxon>Ovalentaria</taxon>
        <taxon>Atherinomorphae</taxon>
        <taxon>Cyprinodontiformes</taxon>
        <taxon>Goodeidae</taxon>
        <taxon>Ilyodon</taxon>
    </lineage>
</organism>
<gene>
    <name evidence="1" type="ORF">ILYODFUR_013732</name>
</gene>
<keyword evidence="2" id="KW-1185">Reference proteome</keyword>
<protein>
    <submittedName>
        <fullName evidence="1">Uncharacterized protein</fullName>
    </submittedName>
</protein>
<accession>A0ABV0V6D8</accession>
<comment type="caution">
    <text evidence="1">The sequence shown here is derived from an EMBL/GenBank/DDBJ whole genome shotgun (WGS) entry which is preliminary data.</text>
</comment>